<dbReference type="GO" id="GO:0051082">
    <property type="term" value="F:unfolded protein binding"/>
    <property type="evidence" value="ECO:0007669"/>
    <property type="project" value="InterPro"/>
</dbReference>
<evidence type="ECO:0000256" key="1">
    <source>
        <dbReference type="ARBA" id="ARBA00009091"/>
    </source>
</evidence>
<evidence type="ECO:0000313" key="5">
    <source>
        <dbReference type="Proteomes" id="UP000093514"/>
    </source>
</evidence>
<feature type="coiled-coil region" evidence="3">
    <location>
        <begin position="50"/>
        <end position="104"/>
    </location>
</feature>
<dbReference type="AlphaFoldDB" id="A0A1C0A667"/>
<dbReference type="Gene3D" id="3.30.910.20">
    <property type="entry name" value="Skp domain"/>
    <property type="match status" value="1"/>
</dbReference>
<dbReference type="InterPro" id="IPR024930">
    <property type="entry name" value="Skp_dom_sf"/>
</dbReference>
<comment type="similarity">
    <text evidence="1">Belongs to the Skp family.</text>
</comment>
<proteinExistence type="inferred from homology"/>
<sequence>MKKNLVFGLLIFAVLGALIMINNPVGAQNDKITEIGYVDMQKIFANHPDKVASEEKLNQEAKRLQKQLEEEAKNMTKEERQELLQKYQQQLNTLERELVAKVMEDINSKVIEIAKEKGITVVVDKPVVIYGGYDLTDEVLSRLTTTENDEENNTEE</sequence>
<dbReference type="SMART" id="SM00935">
    <property type="entry name" value="OmpH"/>
    <property type="match status" value="1"/>
</dbReference>
<keyword evidence="2" id="KW-0732">Signal</keyword>
<dbReference type="RefSeq" id="WP_068719540.1">
    <property type="nucleotide sequence ID" value="NZ_LWDV01000010.1"/>
</dbReference>
<dbReference type="PANTHER" id="PTHR35089">
    <property type="entry name" value="CHAPERONE PROTEIN SKP"/>
    <property type="match status" value="1"/>
</dbReference>
<comment type="caution">
    <text evidence="4">The sequence shown here is derived from an EMBL/GenBank/DDBJ whole genome shotgun (WGS) entry which is preliminary data.</text>
</comment>
<dbReference type="InterPro" id="IPR005632">
    <property type="entry name" value="Chaperone_Skp"/>
</dbReference>
<dbReference type="Pfam" id="PF03938">
    <property type="entry name" value="OmpH"/>
    <property type="match status" value="1"/>
</dbReference>
<name>A0A1C0A667_9FIRM</name>
<keyword evidence="3" id="KW-0175">Coiled coil</keyword>
<evidence type="ECO:0000313" key="4">
    <source>
        <dbReference type="EMBL" id="OCL25628.1"/>
    </source>
</evidence>
<dbReference type="EMBL" id="LWDV01000010">
    <property type="protein sequence ID" value="OCL25628.1"/>
    <property type="molecule type" value="Genomic_DNA"/>
</dbReference>
<evidence type="ECO:0000256" key="3">
    <source>
        <dbReference type="SAM" id="Coils"/>
    </source>
</evidence>
<dbReference type="SUPFAM" id="SSF111384">
    <property type="entry name" value="OmpH-like"/>
    <property type="match status" value="1"/>
</dbReference>
<reference evidence="5" key="1">
    <citation type="submission" date="2016-07" db="EMBL/GenBank/DDBJ databases">
        <authorList>
            <person name="Florea S."/>
            <person name="Webb J.S."/>
            <person name="Jaromczyk J."/>
            <person name="Schardl C.L."/>
        </authorList>
    </citation>
    <scope>NUCLEOTIDE SEQUENCE [LARGE SCALE GENOMIC DNA]</scope>
    <source>
        <strain evidence="5">Z6</strain>
    </source>
</reference>
<dbReference type="Proteomes" id="UP000093514">
    <property type="component" value="Unassembled WGS sequence"/>
</dbReference>
<dbReference type="GO" id="GO:0050821">
    <property type="term" value="P:protein stabilization"/>
    <property type="evidence" value="ECO:0007669"/>
    <property type="project" value="TreeGrafter"/>
</dbReference>
<evidence type="ECO:0008006" key="6">
    <source>
        <dbReference type="Google" id="ProtNLM"/>
    </source>
</evidence>
<accession>A0A1C0A667</accession>
<dbReference type="PANTHER" id="PTHR35089:SF1">
    <property type="entry name" value="CHAPERONE PROTEIN SKP"/>
    <property type="match status" value="1"/>
</dbReference>
<gene>
    <name evidence="4" type="ORF">U472_14965</name>
</gene>
<evidence type="ECO:0000256" key="2">
    <source>
        <dbReference type="ARBA" id="ARBA00022729"/>
    </source>
</evidence>
<dbReference type="GO" id="GO:0005829">
    <property type="term" value="C:cytosol"/>
    <property type="evidence" value="ECO:0007669"/>
    <property type="project" value="TreeGrafter"/>
</dbReference>
<dbReference type="OrthoDB" id="2111835at2"/>
<reference evidence="4 5" key="2">
    <citation type="submission" date="2016-08" db="EMBL/GenBank/DDBJ databases">
        <title>Orenia metallireducens sp. nov. strain Z6, a Novel Metal-reducing Firmicute from the Deep Subsurface.</title>
        <authorList>
            <person name="Maxim B.I."/>
            <person name="Kenneth K."/>
            <person name="Flynn T.M."/>
            <person name="Oloughlin E.J."/>
            <person name="Locke R.A."/>
            <person name="Weber J.R."/>
            <person name="Egan S.M."/>
            <person name="Mackie R.I."/>
            <person name="Cann I.K."/>
        </authorList>
    </citation>
    <scope>NUCLEOTIDE SEQUENCE [LARGE SCALE GENOMIC DNA]</scope>
    <source>
        <strain evidence="4 5">Z6</strain>
    </source>
</reference>
<keyword evidence="5" id="KW-1185">Reference proteome</keyword>
<organism evidence="4 5">
    <name type="scientific">Orenia metallireducens</name>
    <dbReference type="NCBI Taxonomy" id="1413210"/>
    <lineage>
        <taxon>Bacteria</taxon>
        <taxon>Bacillati</taxon>
        <taxon>Bacillota</taxon>
        <taxon>Clostridia</taxon>
        <taxon>Halanaerobiales</taxon>
        <taxon>Halobacteroidaceae</taxon>
        <taxon>Orenia</taxon>
    </lineage>
</organism>
<protein>
    <recommendedName>
        <fullName evidence="6">Periplasmic chaperone for outer membrane proteins Skp</fullName>
    </recommendedName>
</protein>